<dbReference type="PANTHER" id="PTHR47472">
    <property type="entry name" value="PROPIONYL-COA CARBOXYLASE"/>
    <property type="match status" value="1"/>
</dbReference>
<dbReference type="Proteomes" id="UP000271708">
    <property type="component" value="Chromosome"/>
</dbReference>
<dbReference type="KEGG" id="jme:EEW87_001725"/>
<proteinExistence type="predicted"/>
<dbReference type="AlphaFoldDB" id="A0A650GFH4"/>
<feature type="domain" description="Acyclic terpene utilisation N-terminal" evidence="1">
    <location>
        <begin position="9"/>
        <end position="436"/>
    </location>
</feature>
<name>A0A650GFH4_9MICO</name>
<dbReference type="PANTHER" id="PTHR47472:SF1">
    <property type="entry name" value="DUF1446-DOMAIN-CONTAINING PROTEIN"/>
    <property type="match status" value="1"/>
</dbReference>
<dbReference type="GeneID" id="59163152"/>
<accession>A0A650GFH4</accession>
<dbReference type="InterPro" id="IPR010839">
    <property type="entry name" value="AtuA_N"/>
</dbReference>
<reference evidence="2 3" key="1">
    <citation type="submission" date="2019-09" db="EMBL/GenBank/DDBJ databases">
        <title>Complete Genome Sequence of Janibacter melonis M714 with both human health impact and industrial applications.</title>
        <authorList>
            <person name="Jin M."/>
            <person name="Zhao Q.R."/>
        </authorList>
    </citation>
    <scope>NUCLEOTIDE SEQUENCE [LARGE SCALE GENOMIC DNA]</scope>
    <source>
        <strain evidence="2 3">M714</strain>
    </source>
</reference>
<evidence type="ECO:0000313" key="2">
    <source>
        <dbReference type="EMBL" id="QGX08672.1"/>
    </source>
</evidence>
<sequence>MSTVDRTHVRIGSGAGFAGDRIAPAVDLVRDGQLDDLVLECLAERTIALGQRRRRADPTTGHDDRTSRRLRALLPEALPRGTRIVSNLGAANPTAAARETVAVAEQLGLRCRVAAVTGDDVLAGLDLEQPSLEHGRPLSSYGEIISANAYTGAATLMAALDTAAEVVLAGRVADPSLFVAPLAHRLGWDLDDPALAAHGTLVGHLLECGTQVSGGYFADPTSPFGAKGVPDLAHVGLPWADVSADGTATLGTVDGTGGRLDRATVREQLLYEISDPGAYLTPDVTLDLYGVQLETAGPNRVRVSGARGRPAPEQLKVSVGYAAGYRAEGGISYAGPGCVERARLAGEVVTTRLAALGITPRVDVVGAGTGVNLSDTRLRVAATAPDADTAREVCDEVEALYVNGPAGGGGVRTRVEEVIGIVSTLVDRSAVRTHVDVLETR</sequence>
<protein>
    <submittedName>
        <fullName evidence="2">Acyclic terpene utilization AtuA family protein</fullName>
    </submittedName>
</protein>
<evidence type="ECO:0000313" key="3">
    <source>
        <dbReference type="Proteomes" id="UP000271708"/>
    </source>
</evidence>
<dbReference type="Pfam" id="PF07287">
    <property type="entry name" value="AtuA"/>
    <property type="match status" value="1"/>
</dbReference>
<dbReference type="RefSeq" id="WP_123091458.1">
    <property type="nucleotide sequence ID" value="NZ_CP044548.2"/>
</dbReference>
<evidence type="ECO:0000259" key="1">
    <source>
        <dbReference type="Pfam" id="PF07287"/>
    </source>
</evidence>
<dbReference type="EMBL" id="CP044548">
    <property type="protein sequence ID" value="QGX08672.1"/>
    <property type="molecule type" value="Genomic_DNA"/>
</dbReference>
<gene>
    <name evidence="2" type="ORF">EEW87_001725</name>
</gene>
<organism evidence="2 3">
    <name type="scientific">Janibacter melonis</name>
    <dbReference type="NCBI Taxonomy" id="262209"/>
    <lineage>
        <taxon>Bacteria</taxon>
        <taxon>Bacillati</taxon>
        <taxon>Actinomycetota</taxon>
        <taxon>Actinomycetes</taxon>
        <taxon>Micrococcales</taxon>
        <taxon>Intrasporangiaceae</taxon>
        <taxon>Janibacter</taxon>
    </lineage>
</organism>